<dbReference type="GO" id="GO:0009279">
    <property type="term" value="C:cell outer membrane"/>
    <property type="evidence" value="ECO:0007669"/>
    <property type="project" value="UniProtKB-SubCell"/>
</dbReference>
<gene>
    <name evidence="13" type="ORF">AOY20_11975</name>
</gene>
<organism evidence="13 14">
    <name type="scientific">Acinetobacter equi</name>
    <dbReference type="NCBI Taxonomy" id="1324350"/>
    <lineage>
        <taxon>Bacteria</taxon>
        <taxon>Pseudomonadati</taxon>
        <taxon>Pseudomonadota</taxon>
        <taxon>Gammaproteobacteria</taxon>
        <taxon>Moraxellales</taxon>
        <taxon>Moraxellaceae</taxon>
        <taxon>Acinetobacter</taxon>
    </lineage>
</organism>
<dbReference type="Gene3D" id="2.40.160.10">
    <property type="entry name" value="Porin"/>
    <property type="match status" value="1"/>
</dbReference>
<dbReference type="EMBL" id="CP012808">
    <property type="protein sequence ID" value="ALH96192.1"/>
    <property type="molecule type" value="Genomic_DNA"/>
</dbReference>
<keyword evidence="3" id="KW-0813">Transport</keyword>
<reference evidence="13 14" key="1">
    <citation type="journal article" date="2015" name="Int. J. Syst. Evol. Microbiol.">
        <title>Acinetobacter equi sp. nov. isolated from horse faeces.</title>
        <authorList>
            <person name="Poppel M.T."/>
            <person name="Skiebe E."/>
            <person name="Laue M."/>
            <person name="Bergmann H."/>
            <person name="Ebersberger I."/>
            <person name="Garn T."/>
            <person name="Fruth A."/>
            <person name="Baumgardt S."/>
            <person name="Busse H.J."/>
            <person name="Wilharm G."/>
        </authorList>
    </citation>
    <scope>NUCLEOTIDE SEQUENCE [LARGE SCALE GENOMIC DNA]</scope>
    <source>
        <strain evidence="13 14">114</strain>
    </source>
</reference>
<dbReference type="InterPro" id="IPR023614">
    <property type="entry name" value="Porin_dom_sf"/>
</dbReference>
<protein>
    <submittedName>
        <fullName evidence="13">Porin</fullName>
    </submittedName>
</protein>
<comment type="subunit">
    <text evidence="2">Homotrimer.</text>
</comment>
<dbReference type="InterPro" id="IPR050298">
    <property type="entry name" value="Gram-neg_bact_OMP"/>
</dbReference>
<keyword evidence="10" id="KW-0998">Cell outer membrane</keyword>
<dbReference type="RefSeq" id="WP_054582075.1">
    <property type="nucleotide sequence ID" value="NZ_CP012808.1"/>
</dbReference>
<proteinExistence type="predicted"/>
<dbReference type="GO" id="GO:0015288">
    <property type="term" value="F:porin activity"/>
    <property type="evidence" value="ECO:0007669"/>
    <property type="project" value="UniProtKB-KW"/>
</dbReference>
<keyword evidence="8" id="KW-0626">Porin</keyword>
<dbReference type="InterPro" id="IPR033900">
    <property type="entry name" value="Gram_neg_porin_domain"/>
</dbReference>
<dbReference type="OrthoDB" id="8957883at2"/>
<evidence type="ECO:0000256" key="10">
    <source>
        <dbReference type="ARBA" id="ARBA00023237"/>
    </source>
</evidence>
<comment type="subcellular location">
    <subcellularLocation>
        <location evidence="1">Cell outer membrane</location>
        <topology evidence="1">Multi-pass membrane protein</topology>
    </subcellularLocation>
</comment>
<keyword evidence="9" id="KW-0472">Membrane</keyword>
<evidence type="ECO:0000256" key="8">
    <source>
        <dbReference type="ARBA" id="ARBA00023114"/>
    </source>
</evidence>
<dbReference type="STRING" id="1324350.AOY20_11975"/>
<evidence type="ECO:0000256" key="3">
    <source>
        <dbReference type="ARBA" id="ARBA00022448"/>
    </source>
</evidence>
<dbReference type="GO" id="GO:0034220">
    <property type="term" value="P:monoatomic ion transmembrane transport"/>
    <property type="evidence" value="ECO:0007669"/>
    <property type="project" value="InterPro"/>
</dbReference>
<evidence type="ECO:0000313" key="13">
    <source>
        <dbReference type="EMBL" id="ALH96192.1"/>
    </source>
</evidence>
<dbReference type="KEGG" id="aei:AOY20_11975"/>
<feature type="domain" description="Porin" evidence="12">
    <location>
        <begin position="21"/>
        <end position="327"/>
    </location>
</feature>
<dbReference type="PRINTS" id="PR00182">
    <property type="entry name" value="ECOLNEIPORIN"/>
</dbReference>
<dbReference type="AlphaFoldDB" id="A0A0N9VFA4"/>
<dbReference type="PANTHER" id="PTHR34501:SF9">
    <property type="entry name" value="MAJOR OUTER MEMBRANE PROTEIN P.IA"/>
    <property type="match status" value="1"/>
</dbReference>
<accession>A0A0N9VFA4</accession>
<dbReference type="Proteomes" id="UP000064939">
    <property type="component" value="Chromosome"/>
</dbReference>
<dbReference type="PANTHER" id="PTHR34501">
    <property type="entry name" value="PROTEIN YDDL-RELATED"/>
    <property type="match status" value="1"/>
</dbReference>
<feature type="signal peptide" evidence="11">
    <location>
        <begin position="1"/>
        <end position="22"/>
    </location>
</feature>
<evidence type="ECO:0000256" key="9">
    <source>
        <dbReference type="ARBA" id="ARBA00023136"/>
    </source>
</evidence>
<evidence type="ECO:0000256" key="4">
    <source>
        <dbReference type="ARBA" id="ARBA00022452"/>
    </source>
</evidence>
<keyword evidence="7" id="KW-0406">Ion transport</keyword>
<evidence type="ECO:0000256" key="5">
    <source>
        <dbReference type="ARBA" id="ARBA00022692"/>
    </source>
</evidence>
<dbReference type="InterPro" id="IPR001702">
    <property type="entry name" value="Porin_Gram-ve"/>
</dbReference>
<evidence type="ECO:0000256" key="11">
    <source>
        <dbReference type="SAM" id="SignalP"/>
    </source>
</evidence>
<sequence length="367" mass="40500">MKKTLCAFTIGAIFMTPMFGSAADVKVYGRAHVSLDYLNDGKDYKEVALSSNSSRLGFKAEQQLKNGLTTFAQIESQINFSSGSDDDNSVDFSTRDTFVGLKGDFGQVKVGRFDSPFKAARGPANFFGDMVGDLRTITRAYNHRFDERNPNTIEYTSPAFADSFNVVGALSLHNTTMIYDDETNAPNKKSKAYDLGLNYKKGSVNIATAYEHYQENASRGKRDGFRLAGSYKITPEIKLAGFYQYTSLDKNNLEGLSPKDQLRNADANVYGIAADYKLTEKTSIRGQVFYRDVDADKMNSTLLVAGFEHKLDPAVRIYANLASMINEENANLVPWNQARSNAPGSSQGVNSSNDNALALSLGLRYDF</sequence>
<dbReference type="GO" id="GO:0046930">
    <property type="term" value="C:pore complex"/>
    <property type="evidence" value="ECO:0007669"/>
    <property type="project" value="UniProtKB-KW"/>
</dbReference>
<keyword evidence="14" id="KW-1185">Reference proteome</keyword>
<keyword evidence="6 11" id="KW-0732">Signal</keyword>
<evidence type="ECO:0000259" key="12">
    <source>
        <dbReference type="Pfam" id="PF13609"/>
    </source>
</evidence>
<keyword evidence="5" id="KW-0812">Transmembrane</keyword>
<dbReference type="CDD" id="cd00342">
    <property type="entry name" value="gram_neg_porins"/>
    <property type="match status" value="1"/>
</dbReference>
<evidence type="ECO:0000256" key="1">
    <source>
        <dbReference type="ARBA" id="ARBA00004571"/>
    </source>
</evidence>
<feature type="chain" id="PRO_5006039425" evidence="11">
    <location>
        <begin position="23"/>
        <end position="367"/>
    </location>
</feature>
<keyword evidence="4" id="KW-1134">Transmembrane beta strand</keyword>
<name>A0A0N9VFA4_9GAMM</name>
<evidence type="ECO:0000313" key="14">
    <source>
        <dbReference type="Proteomes" id="UP000064939"/>
    </source>
</evidence>
<evidence type="ECO:0000256" key="2">
    <source>
        <dbReference type="ARBA" id="ARBA00011233"/>
    </source>
</evidence>
<dbReference type="SUPFAM" id="SSF56935">
    <property type="entry name" value="Porins"/>
    <property type="match status" value="1"/>
</dbReference>
<evidence type="ECO:0000256" key="6">
    <source>
        <dbReference type="ARBA" id="ARBA00022729"/>
    </source>
</evidence>
<evidence type="ECO:0000256" key="7">
    <source>
        <dbReference type="ARBA" id="ARBA00023065"/>
    </source>
</evidence>
<dbReference type="Pfam" id="PF13609">
    <property type="entry name" value="Porin_4"/>
    <property type="match status" value="1"/>
</dbReference>